<comment type="caution">
    <text evidence="8">The sequence shown here is derived from an EMBL/GenBank/DDBJ whole genome shotgun (WGS) entry which is preliminary data.</text>
</comment>
<keyword evidence="5" id="KW-0539">Nucleus</keyword>
<protein>
    <recommendedName>
        <fullName evidence="7">DNA mismatch repair protein S5 domain-containing protein</fullName>
    </recommendedName>
</protein>
<reference evidence="8 9" key="1">
    <citation type="submission" date="2016-08" db="EMBL/GenBank/DDBJ databases">
        <title>Draft genome sequence of allopolyploid Zygosaccharomyces rouxii.</title>
        <authorList>
            <person name="Watanabe J."/>
            <person name="Uehara K."/>
            <person name="Mogi Y."/>
            <person name="Tsukioka Y."/>
        </authorList>
    </citation>
    <scope>NUCLEOTIDE SEQUENCE [LARGE SCALE GENOMIC DNA]</scope>
    <source>
        <strain evidence="8 9">NBRC 110957</strain>
    </source>
</reference>
<dbReference type="SUPFAM" id="SSF54211">
    <property type="entry name" value="Ribosomal protein S5 domain 2-like"/>
    <property type="match status" value="1"/>
</dbReference>
<evidence type="ECO:0000256" key="6">
    <source>
        <dbReference type="SAM" id="MobiDB-lite"/>
    </source>
</evidence>
<dbReference type="Pfam" id="PF16413">
    <property type="entry name" value="Mlh1_C"/>
    <property type="match status" value="1"/>
</dbReference>
<dbReference type="Pfam" id="PF01119">
    <property type="entry name" value="DNA_mis_repair"/>
    <property type="match status" value="1"/>
</dbReference>
<dbReference type="FunFam" id="3.30.230.10:FF:000014">
    <property type="entry name" value="DNA mismatch repair protein Mlh1"/>
    <property type="match status" value="1"/>
</dbReference>
<dbReference type="InterPro" id="IPR036890">
    <property type="entry name" value="HATPase_C_sf"/>
</dbReference>
<dbReference type="CDD" id="cd16926">
    <property type="entry name" value="HATPase_MutL-MLH-PMS-like"/>
    <property type="match status" value="1"/>
</dbReference>
<dbReference type="GO" id="GO:0061982">
    <property type="term" value="P:meiosis I cell cycle process"/>
    <property type="evidence" value="ECO:0007669"/>
    <property type="project" value="UniProtKB-ARBA"/>
</dbReference>
<evidence type="ECO:0000256" key="5">
    <source>
        <dbReference type="ARBA" id="ARBA00023242"/>
    </source>
</evidence>
<organism evidence="8 9">
    <name type="scientific">Zygosaccharomyces rouxii</name>
    <dbReference type="NCBI Taxonomy" id="4956"/>
    <lineage>
        <taxon>Eukaryota</taxon>
        <taxon>Fungi</taxon>
        <taxon>Dikarya</taxon>
        <taxon>Ascomycota</taxon>
        <taxon>Saccharomycotina</taxon>
        <taxon>Saccharomycetes</taxon>
        <taxon>Saccharomycetales</taxon>
        <taxon>Saccharomycetaceae</taxon>
        <taxon>Zygosaccharomyces</taxon>
    </lineage>
</organism>
<dbReference type="Gene3D" id="3.30.565.10">
    <property type="entry name" value="Histidine kinase-like ATPase, C-terminal domain"/>
    <property type="match status" value="1"/>
</dbReference>
<dbReference type="AlphaFoldDB" id="A0A1Q3A7W1"/>
<dbReference type="Gene3D" id="3.30.230.10">
    <property type="match status" value="1"/>
</dbReference>
<dbReference type="PANTHER" id="PTHR10073:SF12">
    <property type="entry name" value="DNA MISMATCH REPAIR PROTEIN MLH1"/>
    <property type="match status" value="1"/>
</dbReference>
<feature type="region of interest" description="Disordered" evidence="6">
    <location>
        <begin position="383"/>
        <end position="402"/>
    </location>
</feature>
<keyword evidence="3" id="KW-0227">DNA damage</keyword>
<comment type="subcellular location">
    <subcellularLocation>
        <location evidence="1">Nucleus</location>
    </subcellularLocation>
</comment>
<sequence>MNIQVVLKSRGTKGYKVKMVSKIKQLDESVVNKIAAGEIIISPVNALKEMMENSIDAGASSLDILVREGGIKLLQITDNGSGISKEDLPILCHRFTTSKLAKFEDLEKIATYGFRGEALASISHIARLTITTKTRDDRCAWRVSYADGKMIGEPKPIAGRDGTVILVENLFYNMPSRLRALRSSSEEYSKILDVVGRYACHSEGIAFSCKKSGDSQFALTVRANLNTEERIRCVFGSNVSSKLLTVELGPLEEFGVQKAFGKVSNLDLSFKKSISPVFFINNRLVTCNPLARALRQIYSNYLPKGDKPFIYLSIWINPEILDVNIHPTKREVRFLHEEEIIETISSKLNEELSKIDTSRTFKMSSIVTPQPLKETFESAKGSKGFVSKAPHTPVQNKQSPLGNSIKRYENKLVRTDASQSKITSFMANQSTPPIALPPKQKAVADGIECKGGIESTKELPSDDIDETTEVEASPLRGRGSNIHGYTIVPKERVDVNLTSIKRLREAVDSSAHKDLTDIFANMTYVGVVDGERRLATIQHDLKLFLLDYGAVCYELFYQICLTDFANFGVINLQSGNDSGLNLVHILSHFENLDEKSIKTIITKIWEMREMLSEYFSINIAGDTDSEDENTQLENAKITSIPLLLKGYMPPLSKLPFLIYRLGTKVDWEEEQPCFDGIMRQLALLYVPEIIESIDLEGHDIPEDRKTAFVGKTEELSVVLDNVVFPCIKKRFLAPRGLVKDIVEIANLPGLYRVFERC</sequence>
<evidence type="ECO:0000256" key="3">
    <source>
        <dbReference type="ARBA" id="ARBA00022763"/>
    </source>
</evidence>
<evidence type="ECO:0000313" key="8">
    <source>
        <dbReference type="EMBL" id="GAV51751.1"/>
    </source>
</evidence>
<gene>
    <name evidence="8" type="ORF">ZYGR_0AF02220</name>
</gene>
<dbReference type="SUPFAM" id="SSF55874">
    <property type="entry name" value="ATPase domain of HSP90 chaperone/DNA topoisomerase II/histidine kinase"/>
    <property type="match status" value="1"/>
</dbReference>
<evidence type="ECO:0000259" key="7">
    <source>
        <dbReference type="SMART" id="SM01340"/>
    </source>
</evidence>
<dbReference type="PANTHER" id="PTHR10073">
    <property type="entry name" value="DNA MISMATCH REPAIR PROTEIN MLH, PMS, MUTL"/>
    <property type="match status" value="1"/>
</dbReference>
<dbReference type="InterPro" id="IPR032189">
    <property type="entry name" value="Mlh1_C"/>
</dbReference>
<dbReference type="InterPro" id="IPR020568">
    <property type="entry name" value="Ribosomal_Su5_D2-typ_SF"/>
</dbReference>
<dbReference type="InterPro" id="IPR038973">
    <property type="entry name" value="MutL/Mlh/Pms-like"/>
</dbReference>
<dbReference type="PROSITE" id="PS00058">
    <property type="entry name" value="DNA_MISMATCH_REPAIR_1"/>
    <property type="match status" value="1"/>
</dbReference>
<evidence type="ECO:0000256" key="4">
    <source>
        <dbReference type="ARBA" id="ARBA00023204"/>
    </source>
</evidence>
<dbReference type="InterPro" id="IPR014762">
    <property type="entry name" value="DNA_mismatch_repair_CS"/>
</dbReference>
<dbReference type="GO" id="GO:0030983">
    <property type="term" value="F:mismatched DNA binding"/>
    <property type="evidence" value="ECO:0007669"/>
    <property type="project" value="InterPro"/>
</dbReference>
<feature type="domain" description="DNA mismatch repair protein S5" evidence="7">
    <location>
        <begin position="231"/>
        <end position="353"/>
    </location>
</feature>
<accession>A0A1Q3A7W1</accession>
<dbReference type="GO" id="GO:0006298">
    <property type="term" value="P:mismatch repair"/>
    <property type="evidence" value="ECO:0007669"/>
    <property type="project" value="InterPro"/>
</dbReference>
<dbReference type="OrthoDB" id="10263226at2759"/>
<name>A0A1Q3A7W1_ZYGRO</name>
<dbReference type="InterPro" id="IPR013507">
    <property type="entry name" value="DNA_mismatch_S5_2-like"/>
</dbReference>
<dbReference type="EMBL" id="BDGX01000032">
    <property type="protein sequence ID" value="GAV51751.1"/>
    <property type="molecule type" value="Genomic_DNA"/>
</dbReference>
<dbReference type="InterPro" id="IPR002099">
    <property type="entry name" value="MutL/Mlh/PMS"/>
</dbReference>
<dbReference type="Pfam" id="PF13589">
    <property type="entry name" value="HATPase_c_3"/>
    <property type="match status" value="1"/>
</dbReference>
<keyword evidence="4" id="KW-0234">DNA repair</keyword>
<dbReference type="GO" id="GO:0005524">
    <property type="term" value="F:ATP binding"/>
    <property type="evidence" value="ECO:0007669"/>
    <property type="project" value="InterPro"/>
</dbReference>
<evidence type="ECO:0000256" key="1">
    <source>
        <dbReference type="ARBA" id="ARBA00004123"/>
    </source>
</evidence>
<evidence type="ECO:0000256" key="2">
    <source>
        <dbReference type="ARBA" id="ARBA00006082"/>
    </source>
</evidence>
<dbReference type="GO" id="GO:0032389">
    <property type="term" value="C:MutLalpha complex"/>
    <property type="evidence" value="ECO:0007669"/>
    <property type="project" value="TreeGrafter"/>
</dbReference>
<dbReference type="FunFam" id="3.30.565.10:FF:000079">
    <property type="entry name" value="DNA mismatch repair protein MLH"/>
    <property type="match status" value="1"/>
</dbReference>
<proteinExistence type="inferred from homology"/>
<dbReference type="NCBIfam" id="TIGR00585">
    <property type="entry name" value="mutl"/>
    <property type="match status" value="1"/>
</dbReference>
<dbReference type="SMART" id="SM01340">
    <property type="entry name" value="DNA_mis_repair"/>
    <property type="match status" value="1"/>
</dbReference>
<evidence type="ECO:0000313" key="9">
    <source>
        <dbReference type="Proteomes" id="UP000187013"/>
    </source>
</evidence>
<dbReference type="Proteomes" id="UP000187013">
    <property type="component" value="Unassembled WGS sequence"/>
</dbReference>
<dbReference type="GO" id="GO:0140664">
    <property type="term" value="F:ATP-dependent DNA damage sensor activity"/>
    <property type="evidence" value="ECO:0007669"/>
    <property type="project" value="InterPro"/>
</dbReference>
<feature type="compositionally biased region" description="Polar residues" evidence="6">
    <location>
        <begin position="393"/>
        <end position="402"/>
    </location>
</feature>
<comment type="similarity">
    <text evidence="2">Belongs to the DNA mismatch repair MutL/HexB family.</text>
</comment>
<dbReference type="InterPro" id="IPR014721">
    <property type="entry name" value="Ribsml_uS5_D2-typ_fold_subgr"/>
</dbReference>
<dbReference type="GO" id="GO:0016887">
    <property type="term" value="F:ATP hydrolysis activity"/>
    <property type="evidence" value="ECO:0007669"/>
    <property type="project" value="InterPro"/>
</dbReference>